<name>A0ABT0N2I1_9GAMM</name>
<proteinExistence type="predicted"/>
<dbReference type="Pfam" id="PF03923">
    <property type="entry name" value="Lipoprotein_16"/>
    <property type="match status" value="1"/>
</dbReference>
<feature type="signal peptide" evidence="1">
    <location>
        <begin position="1"/>
        <end position="18"/>
    </location>
</feature>
<reference evidence="2 3" key="1">
    <citation type="submission" date="2022-01" db="EMBL/GenBank/DDBJ databases">
        <title>Whole genome-based taxonomy of the Shewanellaceae.</title>
        <authorList>
            <person name="Martin-Rodriguez A.J."/>
        </authorList>
    </citation>
    <scope>NUCLEOTIDE SEQUENCE [LARGE SCALE GENOMIC DNA]</scope>
    <source>
        <strain evidence="2 3">DSM 21332</strain>
    </source>
</reference>
<feature type="chain" id="PRO_5046702389" evidence="1">
    <location>
        <begin position="19"/>
        <end position="191"/>
    </location>
</feature>
<dbReference type="PROSITE" id="PS51257">
    <property type="entry name" value="PROKAR_LIPOPROTEIN"/>
    <property type="match status" value="1"/>
</dbReference>
<dbReference type="RefSeq" id="WP_249247479.1">
    <property type="nucleotide sequence ID" value="NZ_JAKIKT010000001.1"/>
</dbReference>
<comment type="caution">
    <text evidence="2">The sequence shown here is derived from an EMBL/GenBank/DDBJ whole genome shotgun (WGS) entry which is preliminary data.</text>
</comment>
<evidence type="ECO:0000256" key="1">
    <source>
        <dbReference type="SAM" id="SignalP"/>
    </source>
</evidence>
<keyword evidence="2" id="KW-0449">Lipoprotein</keyword>
<gene>
    <name evidence="2" type="ORF">L2725_02500</name>
</gene>
<dbReference type="InterPro" id="IPR005619">
    <property type="entry name" value="Uncharacterised_YajG"/>
</dbReference>
<keyword evidence="1" id="KW-0732">Signal</keyword>
<organism evidence="2 3">
    <name type="scientific">Shewanella corallii</name>
    <dbReference type="NCBI Taxonomy" id="560080"/>
    <lineage>
        <taxon>Bacteria</taxon>
        <taxon>Pseudomonadati</taxon>
        <taxon>Pseudomonadota</taxon>
        <taxon>Gammaproteobacteria</taxon>
        <taxon>Alteromonadales</taxon>
        <taxon>Shewanellaceae</taxon>
        <taxon>Shewanella</taxon>
    </lineage>
</organism>
<protein>
    <submittedName>
        <fullName evidence="2">YajG family lipoprotein</fullName>
    </submittedName>
</protein>
<evidence type="ECO:0000313" key="3">
    <source>
        <dbReference type="Proteomes" id="UP001202831"/>
    </source>
</evidence>
<keyword evidence="3" id="KW-1185">Reference proteome</keyword>
<sequence>MKSVILTLAGALMLGACASQTPNYIVLDPQLDTIARQTGQNLPLSISTKDLRTANYVVKFEEGDGAARLISPSDSPRAQLEAMLRKGFSEAGYQVDPASARTMHVELDRMLTLVTESTFDYEANTQIAIKVLATNGNKTLAKEFVTKGRKTGPMGADFASLELELNKLMTEITTAIIQDGEINQFLINGDL</sequence>
<dbReference type="EMBL" id="JAKIKT010000001">
    <property type="protein sequence ID" value="MCL2912659.1"/>
    <property type="molecule type" value="Genomic_DNA"/>
</dbReference>
<evidence type="ECO:0000313" key="2">
    <source>
        <dbReference type="EMBL" id="MCL2912659.1"/>
    </source>
</evidence>
<dbReference type="Proteomes" id="UP001202831">
    <property type="component" value="Unassembled WGS sequence"/>
</dbReference>
<accession>A0ABT0N2I1</accession>